<evidence type="ECO:0000313" key="3">
    <source>
        <dbReference type="Proteomes" id="UP000010094"/>
    </source>
</evidence>
<evidence type="ECO:0000256" key="1">
    <source>
        <dbReference type="SAM" id="Phobius"/>
    </source>
</evidence>
<feature type="transmembrane region" description="Helical" evidence="1">
    <location>
        <begin position="36"/>
        <end position="54"/>
    </location>
</feature>
<dbReference type="OrthoDB" id="2191570at2759"/>
<gene>
    <name evidence="2" type="ordered locus">EROM_070680</name>
</gene>
<dbReference type="Proteomes" id="UP000010094">
    <property type="component" value="Chromosome VII"/>
</dbReference>
<feature type="transmembrane region" description="Helical" evidence="1">
    <location>
        <begin position="253"/>
        <end position="276"/>
    </location>
</feature>
<protein>
    <submittedName>
        <fullName evidence="2">Uncharacterized protein</fullName>
    </submittedName>
</protein>
<dbReference type="AlphaFoldDB" id="I7ANH1"/>
<feature type="transmembrane region" description="Helical" evidence="1">
    <location>
        <begin position="66"/>
        <end position="85"/>
    </location>
</feature>
<reference evidence="2 3" key="1">
    <citation type="journal article" date="2012" name="Proc. Natl. Acad. Sci. U.S.A.">
        <title>Gain and loss of multiple functionally related, horizontally transferred genes in the reduced genomes of two microsporidian parasites.</title>
        <authorList>
            <person name="Pombert J.-F."/>
            <person name="Selman M."/>
            <person name="Burki F."/>
            <person name="Bardell F.T."/>
            <person name="Farinelli L."/>
            <person name="Solter L.F."/>
            <person name="Whitman D.W."/>
            <person name="Weiss L.M."/>
            <person name="Corradi N."/>
            <person name="Keeling P.J."/>
        </authorList>
    </citation>
    <scope>NUCLEOTIDE SEQUENCE [LARGE SCALE GENOMIC DNA]</scope>
    <source>
        <strain evidence="2 3">SJ-2008</strain>
    </source>
</reference>
<dbReference type="RefSeq" id="XP_009264816.1">
    <property type="nucleotide sequence ID" value="XM_009266541.1"/>
</dbReference>
<dbReference type="EMBL" id="CP003524">
    <property type="protein sequence ID" value="AFN83319.1"/>
    <property type="molecule type" value="Genomic_DNA"/>
</dbReference>
<accession>I7ANH1</accession>
<feature type="transmembrane region" description="Helical" evidence="1">
    <location>
        <begin position="288"/>
        <end position="306"/>
    </location>
</feature>
<keyword evidence="1" id="KW-0812">Transmembrane</keyword>
<sequence length="330" mass="37606">MEIEYKSMACSIIVTLGLMVGLSMESFVCKTANCAFFLSSTLFISIVLTLFNLAHMMRAKTRITPISAYTGSISALIDIMIIFVYTKILHMNSLFFCLAYLMYQVTASILSCFIPFGSSAFMICICVIFLSPLFDLWFVEEHGFSRSQVPDFMRYYITNRSMNIIFFIPIVGIRVLFGEFFGRIGDRESSNFFSFLAMAVAGTMLAFVDTSTFKEELHKMDSVFIPFIVSNSILAGSLIIAKLNRSINLPSVYSPMSVLFIIISSLFCSSAMPWVWKKTILEHSLNSPYLFYLFTFSLFILYIVIVRKDSIVSRPTRDGFAPRMTWWLWG</sequence>
<feature type="transmembrane region" description="Helical" evidence="1">
    <location>
        <begin position="7"/>
        <end position="24"/>
    </location>
</feature>
<proteinExistence type="predicted"/>
<keyword evidence="1" id="KW-1133">Transmembrane helix</keyword>
<dbReference type="HOGENOM" id="CLU_842058_0_0_1"/>
<feature type="transmembrane region" description="Helical" evidence="1">
    <location>
        <begin position="120"/>
        <end position="139"/>
    </location>
</feature>
<dbReference type="KEGG" id="ero:EROM_070680"/>
<feature type="transmembrane region" description="Helical" evidence="1">
    <location>
        <begin position="223"/>
        <end position="241"/>
    </location>
</feature>
<feature type="transmembrane region" description="Helical" evidence="1">
    <location>
        <begin position="91"/>
        <end position="113"/>
    </location>
</feature>
<evidence type="ECO:0000313" key="2">
    <source>
        <dbReference type="EMBL" id="AFN83319.1"/>
    </source>
</evidence>
<dbReference type="GeneID" id="20521627"/>
<keyword evidence="1" id="KW-0472">Membrane</keyword>
<feature type="transmembrane region" description="Helical" evidence="1">
    <location>
        <begin position="189"/>
        <end position="208"/>
    </location>
</feature>
<keyword evidence="3" id="KW-1185">Reference proteome</keyword>
<organism evidence="2 3">
    <name type="scientific">Encephalitozoon romaleae (strain SJ-2008)</name>
    <name type="common">Microsporidian parasite</name>
    <dbReference type="NCBI Taxonomy" id="1178016"/>
    <lineage>
        <taxon>Eukaryota</taxon>
        <taxon>Fungi</taxon>
        <taxon>Fungi incertae sedis</taxon>
        <taxon>Microsporidia</taxon>
        <taxon>Unikaryonidae</taxon>
        <taxon>Encephalitozoon</taxon>
    </lineage>
</organism>
<feature type="transmembrane region" description="Helical" evidence="1">
    <location>
        <begin position="159"/>
        <end position="177"/>
    </location>
</feature>
<dbReference type="VEuPathDB" id="MicrosporidiaDB:EROM_070680"/>
<name>I7ANH1_ENCRO</name>